<comment type="caution">
    <text evidence="2">The sequence shown here is derived from an EMBL/GenBank/DDBJ whole genome shotgun (WGS) entry which is preliminary data.</text>
</comment>
<dbReference type="Proteomes" id="UP000886191">
    <property type="component" value="Unassembled WGS sequence"/>
</dbReference>
<dbReference type="Gene3D" id="3.20.20.80">
    <property type="entry name" value="Glycosidases"/>
    <property type="match status" value="1"/>
</dbReference>
<gene>
    <name evidence="2" type="ORF">ENH87_12470</name>
</gene>
<dbReference type="InterPro" id="IPR017853">
    <property type="entry name" value="GH"/>
</dbReference>
<evidence type="ECO:0000313" key="2">
    <source>
        <dbReference type="EMBL" id="HEA21719.1"/>
    </source>
</evidence>
<dbReference type="SUPFAM" id="SSF51445">
    <property type="entry name" value="(Trans)glycosidases"/>
    <property type="match status" value="1"/>
</dbReference>
<dbReference type="GO" id="GO:0004560">
    <property type="term" value="F:alpha-L-fucosidase activity"/>
    <property type="evidence" value="ECO:0007669"/>
    <property type="project" value="InterPro"/>
</dbReference>
<dbReference type="Pfam" id="PF01120">
    <property type="entry name" value="Alpha_L_fucos"/>
    <property type="match status" value="1"/>
</dbReference>
<feature type="domain" description="Glycoside hydrolase family 29 N-terminal" evidence="1">
    <location>
        <begin position="2"/>
        <end position="42"/>
    </location>
</feature>
<accession>A0A831QRG5</accession>
<dbReference type="GO" id="GO:0006004">
    <property type="term" value="P:fucose metabolic process"/>
    <property type="evidence" value="ECO:0007669"/>
    <property type="project" value="InterPro"/>
</dbReference>
<sequence length="42" mass="4541">MTLIHNLIDVVAKGGNYLLNVGPQANGEIPVLSVKRLKEIGR</sequence>
<name>A0A831QRG5_9FLAO</name>
<proteinExistence type="predicted"/>
<protein>
    <recommendedName>
        <fullName evidence="1">Glycoside hydrolase family 29 N-terminal domain-containing protein</fullName>
    </recommendedName>
</protein>
<dbReference type="AlphaFoldDB" id="A0A831QRG5"/>
<organism evidence="2">
    <name type="scientific">Pricia antarctica</name>
    <dbReference type="NCBI Taxonomy" id="641691"/>
    <lineage>
        <taxon>Bacteria</taxon>
        <taxon>Pseudomonadati</taxon>
        <taxon>Bacteroidota</taxon>
        <taxon>Flavobacteriia</taxon>
        <taxon>Flavobacteriales</taxon>
        <taxon>Flavobacteriaceae</taxon>
        <taxon>Pricia</taxon>
    </lineage>
</organism>
<reference evidence="2" key="1">
    <citation type="journal article" date="2020" name="mSystems">
        <title>Genome- and Community-Level Interaction Insights into Carbon Utilization and Element Cycling Functions of Hydrothermarchaeota in Hydrothermal Sediment.</title>
        <authorList>
            <person name="Zhou Z."/>
            <person name="Liu Y."/>
            <person name="Xu W."/>
            <person name="Pan J."/>
            <person name="Luo Z.H."/>
            <person name="Li M."/>
        </authorList>
    </citation>
    <scope>NUCLEOTIDE SEQUENCE [LARGE SCALE GENOMIC DNA]</scope>
    <source>
        <strain evidence="2">HyVt-345</strain>
    </source>
</reference>
<dbReference type="EMBL" id="DRGL01000044">
    <property type="protein sequence ID" value="HEA21719.1"/>
    <property type="molecule type" value="Genomic_DNA"/>
</dbReference>
<dbReference type="InterPro" id="IPR016286">
    <property type="entry name" value="FUC_metazoa-typ"/>
</dbReference>
<evidence type="ECO:0000259" key="1">
    <source>
        <dbReference type="Pfam" id="PF01120"/>
    </source>
</evidence>
<dbReference type="PRINTS" id="PR00741">
    <property type="entry name" value="GLHYDRLASE29"/>
</dbReference>
<dbReference type="InterPro" id="IPR057739">
    <property type="entry name" value="Glyco_hydro_29_N"/>
</dbReference>